<evidence type="ECO:0000313" key="10">
    <source>
        <dbReference type="EMBL" id="AAM08657.1"/>
    </source>
</evidence>
<evidence type="ECO:0000256" key="6">
    <source>
        <dbReference type="ARBA" id="ARBA00022840"/>
    </source>
</evidence>
<dbReference type="Gene3D" id="3.30.200.20">
    <property type="entry name" value="Phosphorylase Kinase, domain 1"/>
    <property type="match status" value="1"/>
</dbReference>
<evidence type="ECO:0000256" key="3">
    <source>
        <dbReference type="ARBA" id="ARBA00022679"/>
    </source>
</evidence>
<protein>
    <recommendedName>
        <fullName evidence="1">non-specific serine/threonine protein kinase</fullName>
        <ecNumber evidence="1">2.7.11.1</ecNumber>
    </recommendedName>
</protein>
<comment type="catalytic activity">
    <reaction evidence="7">
        <text>L-threonyl-[protein] + ATP = O-phospho-L-threonyl-[protein] + ADP + H(+)</text>
        <dbReference type="Rhea" id="RHEA:46608"/>
        <dbReference type="Rhea" id="RHEA-COMP:11060"/>
        <dbReference type="Rhea" id="RHEA-COMP:11605"/>
        <dbReference type="ChEBI" id="CHEBI:15378"/>
        <dbReference type="ChEBI" id="CHEBI:30013"/>
        <dbReference type="ChEBI" id="CHEBI:30616"/>
        <dbReference type="ChEBI" id="CHEBI:61977"/>
        <dbReference type="ChEBI" id="CHEBI:456216"/>
        <dbReference type="EC" id="2.7.11.1"/>
    </reaction>
</comment>
<evidence type="ECO:0000256" key="4">
    <source>
        <dbReference type="ARBA" id="ARBA00022741"/>
    </source>
</evidence>
<evidence type="ECO:0000256" key="5">
    <source>
        <dbReference type="ARBA" id="ARBA00022777"/>
    </source>
</evidence>
<keyword evidence="3" id="KW-0808">Transferase</keyword>
<keyword evidence="6" id="KW-0067">ATP-binding</keyword>
<keyword evidence="2" id="KW-0723">Serine/threonine-protein kinase</keyword>
<name>Q7G6I5_ORYSJ</name>
<evidence type="ECO:0000313" key="11">
    <source>
        <dbReference type="Proteomes" id="UP000000763"/>
    </source>
</evidence>
<dbReference type="SUPFAM" id="SSF56112">
    <property type="entry name" value="Protein kinase-like (PK-like)"/>
    <property type="match status" value="1"/>
</dbReference>
<evidence type="ECO:0000256" key="9">
    <source>
        <dbReference type="SAM" id="MobiDB-lite"/>
    </source>
</evidence>
<evidence type="ECO:0000256" key="8">
    <source>
        <dbReference type="ARBA" id="ARBA00048679"/>
    </source>
</evidence>
<comment type="catalytic activity">
    <reaction evidence="8">
        <text>L-seryl-[protein] + ATP = O-phospho-L-seryl-[protein] + ADP + H(+)</text>
        <dbReference type="Rhea" id="RHEA:17989"/>
        <dbReference type="Rhea" id="RHEA-COMP:9863"/>
        <dbReference type="Rhea" id="RHEA-COMP:11604"/>
        <dbReference type="ChEBI" id="CHEBI:15378"/>
        <dbReference type="ChEBI" id="CHEBI:29999"/>
        <dbReference type="ChEBI" id="CHEBI:30616"/>
        <dbReference type="ChEBI" id="CHEBI:83421"/>
        <dbReference type="ChEBI" id="CHEBI:456216"/>
        <dbReference type="EC" id="2.7.11.1"/>
    </reaction>
</comment>
<dbReference type="GO" id="GO:0005524">
    <property type="term" value="F:ATP binding"/>
    <property type="evidence" value="ECO:0007669"/>
    <property type="project" value="UniProtKB-KW"/>
</dbReference>
<dbReference type="Proteomes" id="UP000000763">
    <property type="component" value="Chromosome 10"/>
</dbReference>
<proteinExistence type="predicted"/>
<evidence type="ECO:0000256" key="7">
    <source>
        <dbReference type="ARBA" id="ARBA00047899"/>
    </source>
</evidence>
<dbReference type="InterPro" id="IPR011009">
    <property type="entry name" value="Kinase-like_dom_sf"/>
</dbReference>
<gene>
    <name evidence="10" type="ORF">OSJNBa0091J06.13</name>
</gene>
<feature type="region of interest" description="Disordered" evidence="9">
    <location>
        <begin position="1"/>
        <end position="36"/>
    </location>
</feature>
<dbReference type="Gene3D" id="1.10.510.10">
    <property type="entry name" value="Transferase(Phosphotransferase) domain 1"/>
    <property type="match status" value="1"/>
</dbReference>
<dbReference type="EC" id="2.7.11.1" evidence="1"/>
<keyword evidence="5" id="KW-0418">Kinase</keyword>
<evidence type="ECO:0000256" key="1">
    <source>
        <dbReference type="ARBA" id="ARBA00012513"/>
    </source>
</evidence>
<dbReference type="AlphaFoldDB" id="Q7G6I5"/>
<dbReference type="EMBL" id="AC113338">
    <property type="protein sequence ID" value="AAM08657.1"/>
    <property type="molecule type" value="Genomic_DNA"/>
</dbReference>
<keyword evidence="4" id="KW-0547">Nucleotide-binding</keyword>
<organism evidence="10 11">
    <name type="scientific">Oryza sativa subsp. japonica</name>
    <name type="common">Rice</name>
    <dbReference type="NCBI Taxonomy" id="39947"/>
    <lineage>
        <taxon>Eukaryota</taxon>
        <taxon>Viridiplantae</taxon>
        <taxon>Streptophyta</taxon>
        <taxon>Embryophyta</taxon>
        <taxon>Tracheophyta</taxon>
        <taxon>Spermatophyta</taxon>
        <taxon>Magnoliopsida</taxon>
        <taxon>Liliopsida</taxon>
        <taxon>Poales</taxon>
        <taxon>Poaceae</taxon>
        <taxon>BOP clade</taxon>
        <taxon>Oryzoideae</taxon>
        <taxon>Oryzeae</taxon>
        <taxon>Oryzinae</taxon>
        <taxon>Oryza</taxon>
        <taxon>Oryza sativa</taxon>
    </lineage>
</organism>
<sequence length="287" mass="31282">MDHQVGTSSPRERESISYGAARRGPGTSSEGECVGSSSSCEYAMKVVDCRALSKKGKLGHAAAEKRILRWLDHPFMLAMFDDFDAGQIYSLTHNAKACPVVDSQSRSPEPVHARSSSFVGTHEYVAPEVARGGGHGAGMDWWSYGMEFPSAVDASLHDDATRDMIARRRACHRRHVLAGRRGAVPGERGAYMWAHCRGCAVRRLWRGLQVGQQQIRPLRCRIYNGSVGKCVAEAVRPALARRQCDGLAACHGARPLVRWRAAVTGSGSAVHRPARGVHRLAAPLKHP</sequence>
<dbReference type="PANTHER" id="PTHR45637">
    <property type="entry name" value="FLIPPASE KINASE 1-RELATED"/>
    <property type="match status" value="1"/>
</dbReference>
<evidence type="ECO:0000256" key="2">
    <source>
        <dbReference type="ARBA" id="ARBA00022527"/>
    </source>
</evidence>
<reference evidence="11" key="2">
    <citation type="journal article" date="2008" name="Nucleic Acids Res.">
        <title>The rice annotation project database (RAP-DB): 2008 update.</title>
        <authorList>
            <consortium name="The rice annotation project (RAP)"/>
        </authorList>
    </citation>
    <scope>GENOME REANNOTATION</scope>
    <source>
        <strain evidence="11">cv. Nipponbare</strain>
    </source>
</reference>
<accession>Q7G6I5</accession>
<dbReference type="GO" id="GO:0004674">
    <property type="term" value="F:protein serine/threonine kinase activity"/>
    <property type="evidence" value="ECO:0007669"/>
    <property type="project" value="UniProtKB-KW"/>
</dbReference>
<reference evidence="11" key="1">
    <citation type="journal article" date="2005" name="Nature">
        <title>The map-based sequence of the rice genome.</title>
        <authorList>
            <consortium name="International rice genome sequencing project (IRGSP)"/>
            <person name="Matsumoto T."/>
            <person name="Wu J."/>
            <person name="Kanamori H."/>
            <person name="Katayose Y."/>
            <person name="Fujisawa M."/>
            <person name="Namiki N."/>
            <person name="Mizuno H."/>
            <person name="Yamamoto K."/>
            <person name="Antonio B.A."/>
            <person name="Baba T."/>
            <person name="Sakata K."/>
            <person name="Nagamura Y."/>
            <person name="Aoki H."/>
            <person name="Arikawa K."/>
            <person name="Arita K."/>
            <person name="Bito T."/>
            <person name="Chiden Y."/>
            <person name="Fujitsuka N."/>
            <person name="Fukunaka R."/>
            <person name="Hamada M."/>
            <person name="Harada C."/>
            <person name="Hayashi A."/>
            <person name="Hijishita S."/>
            <person name="Honda M."/>
            <person name="Hosokawa S."/>
            <person name="Ichikawa Y."/>
            <person name="Idonuma A."/>
            <person name="Iijima M."/>
            <person name="Ikeda M."/>
            <person name="Ikeno M."/>
            <person name="Ito K."/>
            <person name="Ito S."/>
            <person name="Ito T."/>
            <person name="Ito Y."/>
            <person name="Ito Y."/>
            <person name="Iwabuchi A."/>
            <person name="Kamiya K."/>
            <person name="Karasawa W."/>
            <person name="Kurita K."/>
            <person name="Katagiri S."/>
            <person name="Kikuta A."/>
            <person name="Kobayashi H."/>
            <person name="Kobayashi N."/>
            <person name="Machita K."/>
            <person name="Maehara T."/>
            <person name="Masukawa M."/>
            <person name="Mizubayashi T."/>
            <person name="Mukai Y."/>
            <person name="Nagasaki H."/>
            <person name="Nagata Y."/>
            <person name="Naito S."/>
            <person name="Nakashima M."/>
            <person name="Nakama Y."/>
            <person name="Nakamichi Y."/>
            <person name="Nakamura M."/>
            <person name="Meguro A."/>
            <person name="Negishi M."/>
            <person name="Ohta I."/>
            <person name="Ohta T."/>
            <person name="Okamoto M."/>
            <person name="Ono N."/>
            <person name="Saji S."/>
            <person name="Sakaguchi M."/>
            <person name="Sakai K."/>
            <person name="Shibata M."/>
            <person name="Shimokawa T."/>
            <person name="Song J."/>
            <person name="Takazaki Y."/>
            <person name="Terasawa K."/>
            <person name="Tsugane M."/>
            <person name="Tsuji K."/>
            <person name="Ueda S."/>
            <person name="Waki K."/>
            <person name="Yamagata H."/>
            <person name="Yamamoto M."/>
            <person name="Yamamoto S."/>
            <person name="Yamane H."/>
            <person name="Yoshiki S."/>
            <person name="Yoshihara R."/>
            <person name="Yukawa K."/>
            <person name="Zhong H."/>
            <person name="Yano M."/>
            <person name="Yuan Q."/>
            <person name="Ouyang S."/>
            <person name="Liu J."/>
            <person name="Jones K.M."/>
            <person name="Gansberger K."/>
            <person name="Moffat K."/>
            <person name="Hill J."/>
            <person name="Bera J."/>
            <person name="Fadrosh D."/>
            <person name="Jin S."/>
            <person name="Johri S."/>
            <person name="Kim M."/>
            <person name="Overton L."/>
            <person name="Reardon M."/>
            <person name="Tsitrin T."/>
            <person name="Vuong H."/>
            <person name="Weaver B."/>
            <person name="Ciecko A."/>
            <person name="Tallon L."/>
            <person name="Jackson J."/>
            <person name="Pai G."/>
            <person name="Aken S.V."/>
            <person name="Utterback T."/>
            <person name="Reidmuller S."/>
            <person name="Feldblyum T."/>
            <person name="Hsiao J."/>
            <person name="Zismann V."/>
            <person name="Iobst S."/>
            <person name="de Vazeille A.R."/>
            <person name="Buell C.R."/>
            <person name="Ying K."/>
            <person name="Li Y."/>
            <person name="Lu T."/>
            <person name="Huang Y."/>
            <person name="Zhao Q."/>
            <person name="Feng Q."/>
            <person name="Zhang L."/>
            <person name="Zhu J."/>
            <person name="Weng Q."/>
            <person name="Mu J."/>
            <person name="Lu Y."/>
            <person name="Fan D."/>
            <person name="Liu Y."/>
            <person name="Guan J."/>
            <person name="Zhang Y."/>
            <person name="Yu S."/>
            <person name="Liu X."/>
            <person name="Zhang Y."/>
            <person name="Hong G."/>
            <person name="Han B."/>
            <person name="Choisne N."/>
            <person name="Demange N."/>
            <person name="Orjeda G."/>
            <person name="Samain S."/>
            <person name="Cattolico L."/>
            <person name="Pelletier E."/>
            <person name="Couloux A."/>
            <person name="Segurens B."/>
            <person name="Wincker P."/>
            <person name="D'Hont A."/>
            <person name="Scarpelli C."/>
            <person name="Weissenbach J."/>
            <person name="Salanoubat M."/>
            <person name="Quetier F."/>
            <person name="Yu Y."/>
            <person name="Kim H.R."/>
            <person name="Rambo T."/>
            <person name="Currie J."/>
            <person name="Collura K."/>
            <person name="Luo M."/>
            <person name="Yang T."/>
            <person name="Ammiraju J.S.S."/>
            <person name="Engler F."/>
            <person name="Soderlund C."/>
            <person name="Wing R.A."/>
            <person name="Palmer L.E."/>
            <person name="de la Bastide M."/>
            <person name="Spiegel L."/>
            <person name="Nascimento L."/>
            <person name="Zutavern T."/>
            <person name="O'Shaughnessy A."/>
            <person name="Dike S."/>
            <person name="Dedhia N."/>
            <person name="Preston R."/>
            <person name="Balija V."/>
            <person name="McCombie W.R."/>
            <person name="Chow T."/>
            <person name="Chen H."/>
            <person name="Chung M."/>
            <person name="Chen C."/>
            <person name="Shaw J."/>
            <person name="Wu H."/>
            <person name="Hsiao K."/>
            <person name="Chao Y."/>
            <person name="Chu M."/>
            <person name="Cheng C."/>
            <person name="Hour A."/>
            <person name="Lee P."/>
            <person name="Lin S."/>
            <person name="Lin Y."/>
            <person name="Liou J."/>
            <person name="Liu S."/>
            <person name="Hsing Y."/>
            <person name="Raghuvanshi S."/>
            <person name="Mohanty A."/>
            <person name="Bharti A.K."/>
            <person name="Gaur A."/>
            <person name="Gupta V."/>
            <person name="Kumar D."/>
            <person name="Ravi V."/>
            <person name="Vij S."/>
            <person name="Kapur A."/>
            <person name="Khurana P."/>
            <person name="Khurana P."/>
            <person name="Khurana J.P."/>
            <person name="Tyagi A.K."/>
            <person name="Gaikwad K."/>
            <person name="Singh A."/>
            <person name="Dalal V."/>
            <person name="Srivastava S."/>
            <person name="Dixit A."/>
            <person name="Pal A.K."/>
            <person name="Ghazi I.A."/>
            <person name="Yadav M."/>
            <person name="Pandit A."/>
            <person name="Bhargava A."/>
            <person name="Sureshbabu K."/>
            <person name="Batra K."/>
            <person name="Sharma T.R."/>
            <person name="Mohapatra T."/>
            <person name="Singh N.K."/>
            <person name="Messing J."/>
            <person name="Nelson A.B."/>
            <person name="Fuks G."/>
            <person name="Kavchok S."/>
            <person name="Keizer G."/>
            <person name="Linton E."/>
            <person name="Llaca V."/>
            <person name="Song R."/>
            <person name="Tanyolac B."/>
            <person name="Young S."/>
            <person name="Ho-Il K."/>
            <person name="Hahn J.H."/>
            <person name="Sangsakoo G."/>
            <person name="Vanavichit A."/>
            <person name="de Mattos Luiz.A.T."/>
            <person name="Zimmer P.D."/>
            <person name="Malone G."/>
            <person name="Dellagostin O."/>
            <person name="de Oliveira A.C."/>
            <person name="Bevan M."/>
            <person name="Bancroft I."/>
            <person name="Minx P."/>
            <person name="Cordum H."/>
            <person name="Wilson R."/>
            <person name="Cheng Z."/>
            <person name="Jin W."/>
            <person name="Jiang J."/>
            <person name="Leong S.A."/>
            <person name="Iwama H."/>
            <person name="Gojobori T."/>
            <person name="Itoh T."/>
            <person name="Niimura Y."/>
            <person name="Fujii Y."/>
            <person name="Habara T."/>
            <person name="Sakai H."/>
            <person name="Sato Y."/>
            <person name="Wilson G."/>
            <person name="Kumar K."/>
            <person name="McCouch S."/>
            <person name="Juretic N."/>
            <person name="Hoen D."/>
            <person name="Wright S."/>
            <person name="Bruskiewich R."/>
            <person name="Bureau T."/>
            <person name="Miyao A."/>
            <person name="Hirochika H."/>
            <person name="Nishikawa T."/>
            <person name="Kadowaki K."/>
            <person name="Sugiura M."/>
            <person name="Burr B."/>
            <person name="Sasaki T."/>
        </authorList>
    </citation>
    <scope>NUCLEOTIDE SEQUENCE [LARGE SCALE GENOMIC DNA]</scope>
    <source>
        <strain evidence="11">cv. Nipponbare</strain>
    </source>
</reference>